<proteinExistence type="predicted"/>
<feature type="non-terminal residue" evidence="2">
    <location>
        <position position="1"/>
    </location>
</feature>
<dbReference type="EMBL" id="CADCXU010011980">
    <property type="protein sequence ID" value="CAB0002228.1"/>
    <property type="molecule type" value="Genomic_DNA"/>
</dbReference>
<evidence type="ECO:0000313" key="2">
    <source>
        <dbReference type="EMBL" id="CAB0002228.1"/>
    </source>
</evidence>
<keyword evidence="3" id="KW-1185">Reference proteome</keyword>
<evidence type="ECO:0000256" key="1">
    <source>
        <dbReference type="SAM" id="MobiDB-lite"/>
    </source>
</evidence>
<feature type="compositionally biased region" description="Polar residues" evidence="1">
    <location>
        <begin position="1"/>
        <end position="25"/>
    </location>
</feature>
<feature type="region of interest" description="Disordered" evidence="1">
    <location>
        <begin position="1"/>
        <end position="30"/>
    </location>
</feature>
<dbReference type="Proteomes" id="UP000479000">
    <property type="component" value="Unassembled WGS sequence"/>
</dbReference>
<name>A0A6H5GH58_9HEMI</name>
<sequence length="75" mass="8275">VDLNQNSSTAVADSSGPLNLTTMGRASSNRTSNSLLNLALAAFYLNLTIKSVSGNFFEKFWEKFDDIVQRFAKKI</sequence>
<reference evidence="2 3" key="1">
    <citation type="submission" date="2020-02" db="EMBL/GenBank/DDBJ databases">
        <authorList>
            <person name="Ferguson B K."/>
        </authorList>
    </citation>
    <scope>NUCLEOTIDE SEQUENCE [LARGE SCALE GENOMIC DNA]</scope>
</reference>
<gene>
    <name evidence="2" type="ORF">NTEN_LOCUS8015</name>
</gene>
<accession>A0A6H5GH58</accession>
<dbReference type="AlphaFoldDB" id="A0A6H5GH58"/>
<evidence type="ECO:0000313" key="3">
    <source>
        <dbReference type="Proteomes" id="UP000479000"/>
    </source>
</evidence>
<organism evidence="2 3">
    <name type="scientific">Nesidiocoris tenuis</name>
    <dbReference type="NCBI Taxonomy" id="355587"/>
    <lineage>
        <taxon>Eukaryota</taxon>
        <taxon>Metazoa</taxon>
        <taxon>Ecdysozoa</taxon>
        <taxon>Arthropoda</taxon>
        <taxon>Hexapoda</taxon>
        <taxon>Insecta</taxon>
        <taxon>Pterygota</taxon>
        <taxon>Neoptera</taxon>
        <taxon>Paraneoptera</taxon>
        <taxon>Hemiptera</taxon>
        <taxon>Heteroptera</taxon>
        <taxon>Panheteroptera</taxon>
        <taxon>Cimicomorpha</taxon>
        <taxon>Miridae</taxon>
        <taxon>Dicyphina</taxon>
        <taxon>Nesidiocoris</taxon>
    </lineage>
</organism>
<protein>
    <submittedName>
        <fullName evidence="2">Uncharacterized protein</fullName>
    </submittedName>
</protein>